<organism evidence="2 3">
    <name type="scientific">Candidatus Roizmanbacteria bacterium CG_4_9_14_3_um_filter_33_18</name>
    <dbReference type="NCBI Taxonomy" id="1974841"/>
    <lineage>
        <taxon>Bacteria</taxon>
        <taxon>Candidatus Roizmaniibacteriota</taxon>
    </lineage>
</organism>
<evidence type="ECO:0000259" key="1">
    <source>
        <dbReference type="Pfam" id="PF01909"/>
    </source>
</evidence>
<protein>
    <submittedName>
        <fullName evidence="2">Nucleotidyltransferase</fullName>
    </submittedName>
</protein>
<sequence>MNKTMAIKIAKQYAIHIKKAGIPIKYIYIFGSSITGKMHKGSDIDICVVSSIFGKDRLKERVMLMNIRSENDDLIEPHPFSPEDFSNPYDPLAYQIKNHGLLVM</sequence>
<dbReference type="Pfam" id="PF01909">
    <property type="entry name" value="NTP_transf_2"/>
    <property type="match status" value="1"/>
</dbReference>
<dbReference type="PANTHER" id="PTHR43449">
    <property type="entry name" value="NUCLEOTIDYLTRANSFERASE"/>
    <property type="match status" value="1"/>
</dbReference>
<dbReference type="CDD" id="cd05403">
    <property type="entry name" value="NT_KNTase_like"/>
    <property type="match status" value="1"/>
</dbReference>
<keyword evidence="2" id="KW-0808">Transferase</keyword>
<proteinExistence type="predicted"/>
<evidence type="ECO:0000313" key="3">
    <source>
        <dbReference type="Proteomes" id="UP000229647"/>
    </source>
</evidence>
<dbReference type="PANTHER" id="PTHR43449:SF1">
    <property type="entry name" value="POLYMERASE BETA NUCLEOTIDYLTRANSFERASE DOMAIN-CONTAINING PROTEIN"/>
    <property type="match status" value="1"/>
</dbReference>
<gene>
    <name evidence="2" type="ORF">CO165_02030</name>
</gene>
<feature type="domain" description="Polymerase nucleotidyl transferase" evidence="1">
    <location>
        <begin position="24"/>
        <end position="77"/>
    </location>
</feature>
<accession>A0A2M7XYK3</accession>
<dbReference type="SUPFAM" id="SSF81301">
    <property type="entry name" value="Nucleotidyltransferase"/>
    <property type="match status" value="1"/>
</dbReference>
<dbReference type="Proteomes" id="UP000229647">
    <property type="component" value="Unassembled WGS sequence"/>
</dbReference>
<dbReference type="Gene3D" id="3.30.460.10">
    <property type="entry name" value="Beta Polymerase, domain 2"/>
    <property type="match status" value="1"/>
</dbReference>
<dbReference type="AlphaFoldDB" id="A0A2M7XYK3"/>
<reference evidence="3" key="1">
    <citation type="submission" date="2017-09" db="EMBL/GenBank/DDBJ databases">
        <title>Depth-based differentiation of microbial function through sediment-hosted aquifers and enrichment of novel symbionts in the deep terrestrial subsurface.</title>
        <authorList>
            <person name="Probst A.J."/>
            <person name="Ladd B."/>
            <person name="Jarett J.K."/>
            <person name="Geller-Mcgrath D.E."/>
            <person name="Sieber C.M.K."/>
            <person name="Emerson J.B."/>
            <person name="Anantharaman K."/>
            <person name="Thomas B.C."/>
            <person name="Malmstrom R."/>
            <person name="Stieglmeier M."/>
            <person name="Klingl A."/>
            <person name="Woyke T."/>
            <person name="Ryan C.M."/>
            <person name="Banfield J.F."/>
        </authorList>
    </citation>
    <scope>NUCLEOTIDE SEQUENCE [LARGE SCALE GENOMIC DNA]</scope>
</reference>
<dbReference type="EMBL" id="PFWL01000091">
    <property type="protein sequence ID" value="PJA55720.1"/>
    <property type="molecule type" value="Genomic_DNA"/>
</dbReference>
<dbReference type="InterPro" id="IPR043519">
    <property type="entry name" value="NT_sf"/>
</dbReference>
<dbReference type="GO" id="GO:0016740">
    <property type="term" value="F:transferase activity"/>
    <property type="evidence" value="ECO:0007669"/>
    <property type="project" value="UniProtKB-KW"/>
</dbReference>
<evidence type="ECO:0000313" key="2">
    <source>
        <dbReference type="EMBL" id="PJA55720.1"/>
    </source>
</evidence>
<dbReference type="InterPro" id="IPR002934">
    <property type="entry name" value="Polymerase_NTP_transf_dom"/>
</dbReference>
<comment type="caution">
    <text evidence="2">The sequence shown here is derived from an EMBL/GenBank/DDBJ whole genome shotgun (WGS) entry which is preliminary data.</text>
</comment>
<name>A0A2M7XYK3_9BACT</name>